<dbReference type="AlphaFoldDB" id="A0A9X1KZI6"/>
<comment type="caution">
    <text evidence="2">The sequence shown here is derived from an EMBL/GenBank/DDBJ whole genome shotgun (WGS) entry which is preliminary data.</text>
</comment>
<feature type="transmembrane region" description="Helical" evidence="1">
    <location>
        <begin position="101"/>
        <end position="122"/>
    </location>
</feature>
<feature type="transmembrane region" description="Helical" evidence="1">
    <location>
        <begin position="228"/>
        <end position="246"/>
    </location>
</feature>
<proteinExistence type="predicted"/>
<protein>
    <recommendedName>
        <fullName evidence="4">Prenyltransferase</fullName>
    </recommendedName>
</protein>
<feature type="transmembrane region" description="Helical" evidence="1">
    <location>
        <begin position="201"/>
        <end position="222"/>
    </location>
</feature>
<feature type="transmembrane region" description="Helical" evidence="1">
    <location>
        <begin position="35"/>
        <end position="54"/>
    </location>
</feature>
<feature type="transmembrane region" description="Helical" evidence="1">
    <location>
        <begin position="131"/>
        <end position="149"/>
    </location>
</feature>
<feature type="transmembrane region" description="Helical" evidence="1">
    <location>
        <begin position="7"/>
        <end position="29"/>
    </location>
</feature>
<keyword evidence="3" id="KW-1185">Reference proteome</keyword>
<feature type="transmembrane region" description="Helical" evidence="1">
    <location>
        <begin position="155"/>
        <end position="176"/>
    </location>
</feature>
<feature type="transmembrane region" description="Helical" evidence="1">
    <location>
        <begin position="75"/>
        <end position="95"/>
    </location>
</feature>
<accession>A0A9X1KZI6</accession>
<name>A0A9X1KZI6_9BACT</name>
<dbReference type="EMBL" id="JAIXNE010000005">
    <property type="protein sequence ID" value="MCA6078305.1"/>
    <property type="molecule type" value="Genomic_DNA"/>
</dbReference>
<organism evidence="2 3">
    <name type="scientific">Fulvivirga sedimenti</name>
    <dbReference type="NCBI Taxonomy" id="2879465"/>
    <lineage>
        <taxon>Bacteria</taxon>
        <taxon>Pseudomonadati</taxon>
        <taxon>Bacteroidota</taxon>
        <taxon>Cytophagia</taxon>
        <taxon>Cytophagales</taxon>
        <taxon>Fulvivirgaceae</taxon>
        <taxon>Fulvivirga</taxon>
    </lineage>
</organism>
<evidence type="ECO:0000313" key="2">
    <source>
        <dbReference type="EMBL" id="MCA6078305.1"/>
    </source>
</evidence>
<reference evidence="2" key="1">
    <citation type="submission" date="2021-09" db="EMBL/GenBank/DDBJ databases">
        <title>Fulvivirga sp. isolated from coastal sediment.</title>
        <authorList>
            <person name="Yu H."/>
        </authorList>
    </citation>
    <scope>NUCLEOTIDE SEQUENCE</scope>
    <source>
        <strain evidence="2">1062</strain>
    </source>
</reference>
<evidence type="ECO:0000256" key="1">
    <source>
        <dbReference type="SAM" id="Phobius"/>
    </source>
</evidence>
<keyword evidence="1" id="KW-0472">Membrane</keyword>
<keyword evidence="1" id="KW-0812">Transmembrane</keyword>
<sequence>MRFLRLVNILSIDVALGAAALAIVLARLWNIQLPLTVPPMLAMIVWVIYTFDHIKDARDTKMPGLSSRRNFHRTYYRPLVLVSILMLIISGVLLFTLPLRLVLFGSALSCLVMAYYFSLYFLKTGISVKEVSIALLYTAGIVIGPLACGTPPDGFLIHIIQLFLLAFNNLILFSWFDRDVDVKEGFTGIIQRVGQINSRRLLLALPAFQIFLAGSLLISGFFPVFEMIWMLMAAILIFPALSPVYWEAGSRYRIVGDALFFLPLAALLFSSL</sequence>
<evidence type="ECO:0008006" key="4">
    <source>
        <dbReference type="Google" id="ProtNLM"/>
    </source>
</evidence>
<gene>
    <name evidence="2" type="ORF">LDX50_25760</name>
</gene>
<keyword evidence="1" id="KW-1133">Transmembrane helix</keyword>
<evidence type="ECO:0000313" key="3">
    <source>
        <dbReference type="Proteomes" id="UP001139409"/>
    </source>
</evidence>
<dbReference type="RefSeq" id="WP_225699159.1">
    <property type="nucleotide sequence ID" value="NZ_JAIXNE010000005.1"/>
</dbReference>
<dbReference type="Proteomes" id="UP001139409">
    <property type="component" value="Unassembled WGS sequence"/>
</dbReference>